<sequence>MRGTNFCVVDKCQGRTNSPDVLAYEGAHKPSLLRLSSLEEVGLSMLGGDAMPSALGHTMTLNFGSKFLLSGHLMERYQLDLSRRLAEFAVELQGEKRWLKKFKRKEEMSSSLISGDQVFSLRFVVNHGFSMKLYKGARLFWRLKQLGPSPLPDIIDLA</sequence>
<reference evidence="2" key="1">
    <citation type="journal article" date="2024" name="Proc. Natl. Acad. Sci. U.S.A.">
        <title>Extraordinary preservation of gene collinearity over three hundred million years revealed in homosporous lycophytes.</title>
        <authorList>
            <person name="Li C."/>
            <person name="Wickell D."/>
            <person name="Kuo L.Y."/>
            <person name="Chen X."/>
            <person name="Nie B."/>
            <person name="Liao X."/>
            <person name="Peng D."/>
            <person name="Ji J."/>
            <person name="Jenkins J."/>
            <person name="Williams M."/>
            <person name="Shu S."/>
            <person name="Plott C."/>
            <person name="Barry K."/>
            <person name="Rajasekar S."/>
            <person name="Grimwood J."/>
            <person name="Han X."/>
            <person name="Sun S."/>
            <person name="Hou Z."/>
            <person name="He W."/>
            <person name="Dai G."/>
            <person name="Sun C."/>
            <person name="Schmutz J."/>
            <person name="Leebens-Mack J.H."/>
            <person name="Li F.W."/>
            <person name="Wang L."/>
        </authorList>
    </citation>
    <scope>NUCLEOTIDE SEQUENCE [LARGE SCALE GENOMIC DNA]</scope>
    <source>
        <strain evidence="2">cv. PW_Plant_1</strain>
    </source>
</reference>
<organism evidence="1 2">
    <name type="scientific">Diphasiastrum complanatum</name>
    <name type="common">Issler's clubmoss</name>
    <name type="synonym">Lycopodium complanatum</name>
    <dbReference type="NCBI Taxonomy" id="34168"/>
    <lineage>
        <taxon>Eukaryota</taxon>
        <taxon>Viridiplantae</taxon>
        <taxon>Streptophyta</taxon>
        <taxon>Embryophyta</taxon>
        <taxon>Tracheophyta</taxon>
        <taxon>Lycopodiopsida</taxon>
        <taxon>Lycopodiales</taxon>
        <taxon>Lycopodiaceae</taxon>
        <taxon>Lycopodioideae</taxon>
        <taxon>Diphasiastrum</taxon>
    </lineage>
</organism>
<proteinExistence type="predicted"/>
<evidence type="ECO:0000313" key="1">
    <source>
        <dbReference type="EMBL" id="KAJ7548120.1"/>
    </source>
</evidence>
<comment type="caution">
    <text evidence="1">The sequence shown here is derived from an EMBL/GenBank/DDBJ whole genome shotgun (WGS) entry which is preliminary data.</text>
</comment>
<dbReference type="Proteomes" id="UP001162992">
    <property type="component" value="Chromosome 8"/>
</dbReference>
<evidence type="ECO:0000313" key="2">
    <source>
        <dbReference type="Proteomes" id="UP001162992"/>
    </source>
</evidence>
<dbReference type="EMBL" id="CM055099">
    <property type="protein sequence ID" value="KAJ7548120.1"/>
    <property type="molecule type" value="Genomic_DNA"/>
</dbReference>
<protein>
    <submittedName>
        <fullName evidence="1">Uncharacterized protein</fullName>
    </submittedName>
</protein>
<keyword evidence="2" id="KW-1185">Reference proteome</keyword>
<name>A0ACC2D1X2_DIPCM</name>
<gene>
    <name evidence="1" type="ORF">O6H91_08G118800</name>
</gene>
<accession>A0ACC2D1X2</accession>